<keyword evidence="8" id="KW-1185">Reference proteome</keyword>
<evidence type="ECO:0000256" key="1">
    <source>
        <dbReference type="ARBA" id="ARBA00004141"/>
    </source>
</evidence>
<evidence type="ECO:0000256" key="4">
    <source>
        <dbReference type="ARBA" id="ARBA00023136"/>
    </source>
</evidence>
<evidence type="ECO:0000313" key="8">
    <source>
        <dbReference type="Proteomes" id="UP001338125"/>
    </source>
</evidence>
<dbReference type="PANTHER" id="PTHR30249">
    <property type="entry name" value="PUTATIVE SEROTONIN TRANSPORTER"/>
    <property type="match status" value="1"/>
</dbReference>
<feature type="transmembrane region" description="Helical" evidence="6">
    <location>
        <begin position="341"/>
        <end position="361"/>
    </location>
</feature>
<reference evidence="7 8" key="1">
    <citation type="submission" date="2024-01" db="EMBL/GenBank/DDBJ databases">
        <title>Complete genome of Cladobotryum mycophilum ATHUM6906.</title>
        <authorList>
            <person name="Christinaki A.C."/>
            <person name="Myridakis A.I."/>
            <person name="Kouvelis V.N."/>
        </authorList>
    </citation>
    <scope>NUCLEOTIDE SEQUENCE [LARGE SCALE GENOMIC DNA]</scope>
    <source>
        <strain evidence="7 8">ATHUM6906</strain>
    </source>
</reference>
<sequence length="622" mass="67790">MPVNHLSEGPHGLDRCLRHERERNREALSKNNLDQPRLGPRMPRMPRIHLPRRDMSSMSVSSIWHARWKNAIANLVHLLWVAVIYLASELIIWGLSRTLHPVGLEFFASILGMLLVFSLSTAAYFIWQRTDYVLQNWIKEKVDFINTNLGLGFPVPVIMLNQDHVLGGHDIACIIGAFITTNLVSWISVFLLSMVTLSGAAKFILGSFDRKPSPRSPSPTPYTTEIRPSNISKNTLVQEDNRSDVMLPDSEQQTLSSSREPSCERTPRGSTVWKFLAKNYPIILSLSSVFIIGVPVAVAAHDERFVDAFSLWFIWISSVSAQRSFKHSRALANRPHSKRTLATIMNPVLLTILFMIVYTRLKAVAFGKDGLLHVLKTFSGGTPLYALWTASVTGTTLPGNPTGWFGAGDAALSILECGILTWGFKLSECRRQIFSIAGLVTIFLCIAAAAGNVFLSVLMGRAMGLQTPEALSFAARSTTLALAKPAMEAIGGNSVVNATLVVSNGILGQLMYPFALGMLGVVGEETSVSTSSRDTSCETLVPTEDKQPQSSCEHGDCDSPVTIATGIAIGINGAAMGVSYLYEAKSRAAPYAALAMTVFGVMTVIFTTMEPFRGVVVSLASH</sequence>
<organism evidence="7 8">
    <name type="scientific">Cladobotryum mycophilum</name>
    <dbReference type="NCBI Taxonomy" id="491253"/>
    <lineage>
        <taxon>Eukaryota</taxon>
        <taxon>Fungi</taxon>
        <taxon>Dikarya</taxon>
        <taxon>Ascomycota</taxon>
        <taxon>Pezizomycotina</taxon>
        <taxon>Sordariomycetes</taxon>
        <taxon>Hypocreomycetidae</taxon>
        <taxon>Hypocreales</taxon>
        <taxon>Hypocreaceae</taxon>
        <taxon>Cladobotryum</taxon>
    </lineage>
</organism>
<evidence type="ECO:0000256" key="6">
    <source>
        <dbReference type="SAM" id="Phobius"/>
    </source>
</evidence>
<accession>A0ABR0SDN0</accession>
<dbReference type="InterPro" id="IPR007300">
    <property type="entry name" value="CidB/LrgB"/>
</dbReference>
<keyword evidence="4 6" id="KW-0472">Membrane</keyword>
<dbReference type="EMBL" id="JAVFKD010000014">
    <property type="protein sequence ID" value="KAK5989766.1"/>
    <property type="molecule type" value="Genomic_DNA"/>
</dbReference>
<evidence type="ECO:0000256" key="2">
    <source>
        <dbReference type="ARBA" id="ARBA00022692"/>
    </source>
</evidence>
<keyword evidence="3 6" id="KW-1133">Transmembrane helix</keyword>
<protein>
    <recommendedName>
        <fullName evidence="9">LrgB-like protein</fullName>
    </recommendedName>
</protein>
<feature type="transmembrane region" description="Helical" evidence="6">
    <location>
        <begin position="71"/>
        <end position="94"/>
    </location>
</feature>
<gene>
    <name evidence="7" type="ORF">PT974_08026</name>
</gene>
<evidence type="ECO:0000313" key="7">
    <source>
        <dbReference type="EMBL" id="KAK5989766.1"/>
    </source>
</evidence>
<feature type="transmembrane region" description="Helical" evidence="6">
    <location>
        <begin position="563"/>
        <end position="582"/>
    </location>
</feature>
<feature type="region of interest" description="Disordered" evidence="5">
    <location>
        <begin position="536"/>
        <end position="555"/>
    </location>
</feature>
<name>A0ABR0SDN0_9HYPO</name>
<evidence type="ECO:0000256" key="5">
    <source>
        <dbReference type="SAM" id="MobiDB-lite"/>
    </source>
</evidence>
<feature type="compositionally biased region" description="Basic and acidic residues" evidence="5">
    <location>
        <begin position="543"/>
        <end position="555"/>
    </location>
</feature>
<evidence type="ECO:0008006" key="9">
    <source>
        <dbReference type="Google" id="ProtNLM"/>
    </source>
</evidence>
<feature type="transmembrane region" description="Helical" evidence="6">
    <location>
        <begin position="106"/>
        <end position="127"/>
    </location>
</feature>
<feature type="transmembrane region" description="Helical" evidence="6">
    <location>
        <begin position="436"/>
        <end position="459"/>
    </location>
</feature>
<dbReference type="Pfam" id="PF04172">
    <property type="entry name" value="LrgB"/>
    <property type="match status" value="2"/>
</dbReference>
<evidence type="ECO:0000256" key="3">
    <source>
        <dbReference type="ARBA" id="ARBA00022989"/>
    </source>
</evidence>
<proteinExistence type="predicted"/>
<keyword evidence="2 6" id="KW-0812">Transmembrane</keyword>
<dbReference type="Proteomes" id="UP001338125">
    <property type="component" value="Unassembled WGS sequence"/>
</dbReference>
<comment type="caution">
    <text evidence="7">The sequence shown here is derived from an EMBL/GenBank/DDBJ whole genome shotgun (WGS) entry which is preliminary data.</text>
</comment>
<comment type="subcellular location">
    <subcellularLocation>
        <location evidence="1">Membrane</location>
        <topology evidence="1">Multi-pass membrane protein</topology>
    </subcellularLocation>
</comment>
<feature type="transmembrane region" description="Helical" evidence="6">
    <location>
        <begin position="404"/>
        <end position="424"/>
    </location>
</feature>
<feature type="transmembrane region" description="Helical" evidence="6">
    <location>
        <begin position="589"/>
        <end position="609"/>
    </location>
</feature>
<dbReference type="PANTHER" id="PTHR30249:SF0">
    <property type="entry name" value="PLASTIDAL GLYCOLATE_GLYCERATE TRANSLOCATOR 1, CHLOROPLASTIC"/>
    <property type="match status" value="1"/>
</dbReference>
<feature type="transmembrane region" description="Helical" evidence="6">
    <location>
        <begin position="280"/>
        <end position="299"/>
    </location>
</feature>